<keyword evidence="2" id="KW-1185">Reference proteome</keyword>
<name>A0ABN7X7U7_GIGMA</name>
<gene>
    <name evidence="1" type="ORF">GMARGA_LOCUS39798</name>
</gene>
<dbReference type="Proteomes" id="UP000789901">
    <property type="component" value="Unassembled WGS sequence"/>
</dbReference>
<feature type="non-terminal residue" evidence="1">
    <location>
        <position position="47"/>
    </location>
</feature>
<reference evidence="1 2" key="1">
    <citation type="submission" date="2021-06" db="EMBL/GenBank/DDBJ databases">
        <authorList>
            <person name="Kallberg Y."/>
            <person name="Tangrot J."/>
            <person name="Rosling A."/>
        </authorList>
    </citation>
    <scope>NUCLEOTIDE SEQUENCE [LARGE SCALE GENOMIC DNA]</scope>
    <source>
        <strain evidence="1 2">120-4 pot B 10/14</strain>
    </source>
</reference>
<organism evidence="1 2">
    <name type="scientific">Gigaspora margarita</name>
    <dbReference type="NCBI Taxonomy" id="4874"/>
    <lineage>
        <taxon>Eukaryota</taxon>
        <taxon>Fungi</taxon>
        <taxon>Fungi incertae sedis</taxon>
        <taxon>Mucoromycota</taxon>
        <taxon>Glomeromycotina</taxon>
        <taxon>Glomeromycetes</taxon>
        <taxon>Diversisporales</taxon>
        <taxon>Gigasporaceae</taxon>
        <taxon>Gigaspora</taxon>
    </lineage>
</organism>
<proteinExistence type="predicted"/>
<sequence length="47" mass="5522">NENFCTFLNAFDPRYKPFGINTLKHEISDTAFYTTQTVKYMINIQAD</sequence>
<comment type="caution">
    <text evidence="1">The sequence shown here is derived from an EMBL/GenBank/DDBJ whole genome shotgun (WGS) entry which is preliminary data.</text>
</comment>
<dbReference type="EMBL" id="CAJVQB010097077">
    <property type="protein sequence ID" value="CAG8849602.1"/>
    <property type="molecule type" value="Genomic_DNA"/>
</dbReference>
<feature type="non-terminal residue" evidence="1">
    <location>
        <position position="1"/>
    </location>
</feature>
<evidence type="ECO:0000313" key="1">
    <source>
        <dbReference type="EMBL" id="CAG8849602.1"/>
    </source>
</evidence>
<accession>A0ABN7X7U7</accession>
<protein>
    <submittedName>
        <fullName evidence="1">2543_t:CDS:1</fullName>
    </submittedName>
</protein>
<evidence type="ECO:0000313" key="2">
    <source>
        <dbReference type="Proteomes" id="UP000789901"/>
    </source>
</evidence>